<feature type="transmembrane region" description="Helical" evidence="6">
    <location>
        <begin position="71"/>
        <end position="89"/>
    </location>
</feature>
<dbReference type="GO" id="GO:0016020">
    <property type="term" value="C:membrane"/>
    <property type="evidence" value="ECO:0007669"/>
    <property type="project" value="UniProtKB-SubCell"/>
</dbReference>
<organism evidence="7 8">
    <name type="scientific">Maudiozyma saulgeensis</name>
    <dbReference type="NCBI Taxonomy" id="1789683"/>
    <lineage>
        <taxon>Eukaryota</taxon>
        <taxon>Fungi</taxon>
        <taxon>Dikarya</taxon>
        <taxon>Ascomycota</taxon>
        <taxon>Saccharomycotina</taxon>
        <taxon>Saccharomycetes</taxon>
        <taxon>Saccharomycetales</taxon>
        <taxon>Saccharomycetaceae</taxon>
        <taxon>Maudiozyma</taxon>
    </lineage>
</organism>
<dbReference type="Pfam" id="PF03006">
    <property type="entry name" value="HlyIII"/>
    <property type="match status" value="1"/>
</dbReference>
<keyword evidence="3 6" id="KW-1133">Transmembrane helix</keyword>
<dbReference type="Proteomes" id="UP000196158">
    <property type="component" value="Unassembled WGS sequence"/>
</dbReference>
<feature type="transmembrane region" description="Helical" evidence="6">
    <location>
        <begin position="199"/>
        <end position="217"/>
    </location>
</feature>
<comment type="subcellular location">
    <subcellularLocation>
        <location evidence="1">Membrane</location>
        <topology evidence="1">Multi-pass membrane protein</topology>
    </subcellularLocation>
</comment>
<dbReference type="AlphaFoldDB" id="A0A1X7R8C6"/>
<keyword evidence="8" id="KW-1185">Reference proteome</keyword>
<evidence type="ECO:0000256" key="3">
    <source>
        <dbReference type="ARBA" id="ARBA00022989"/>
    </source>
</evidence>
<proteinExistence type="predicted"/>
<sequence>MSTELKADKCAINYTNSYLKSLQRSLTVRTDDTIVLCLTALTSFVYFFLLISFTDLYLIPKYHSTTMTDYIILNLYLASAFQASFLNWIYHMFKSHSSKKATQWKNINLYGMVTYLVSSAISLLYYGFYDNVFYFKLLTISTFLLNLIMVILINLHDDKHQTQSYRLLLAIFITVLIVMPLSVSYWQFGIQKIQTKIDFPLLLIEIIGYIISGVLYINRVPERLGLSRSCVTAGYYTVIIITSFIHFKVLLNSFVMMRIGLNKPTLINFDS</sequence>
<feature type="transmembrane region" description="Helical" evidence="6">
    <location>
        <begin position="34"/>
        <end position="59"/>
    </location>
</feature>
<dbReference type="GO" id="GO:0046872">
    <property type="term" value="F:metal ion binding"/>
    <property type="evidence" value="ECO:0007669"/>
    <property type="project" value="UniProtKB-KW"/>
</dbReference>
<keyword evidence="5" id="KW-0862">Zinc</keyword>
<dbReference type="OrthoDB" id="529367at2759"/>
<gene>
    <name evidence="7" type="ORF">KASA_0J02167G</name>
</gene>
<keyword evidence="4 6" id="KW-0472">Membrane</keyword>
<protein>
    <submittedName>
        <fullName evidence="7">Similar to Saccharomyces cerevisiae YDR492W IZH1 Membrane protein involved in zinc ion homeostasis, member of the four-protein IZH family</fullName>
    </submittedName>
</protein>
<feature type="transmembrane region" description="Helical" evidence="6">
    <location>
        <begin position="229"/>
        <end position="247"/>
    </location>
</feature>
<dbReference type="EMBL" id="FXLY01000009">
    <property type="protein sequence ID" value="SMN21885.1"/>
    <property type="molecule type" value="Genomic_DNA"/>
</dbReference>
<evidence type="ECO:0000313" key="8">
    <source>
        <dbReference type="Proteomes" id="UP000196158"/>
    </source>
</evidence>
<keyword evidence="2 6" id="KW-0812">Transmembrane</keyword>
<accession>A0A1X7R8C6</accession>
<evidence type="ECO:0000256" key="1">
    <source>
        <dbReference type="ARBA" id="ARBA00004141"/>
    </source>
</evidence>
<feature type="binding site" evidence="5">
    <location>
        <position position="91"/>
    </location>
    <ligand>
        <name>Zn(2+)</name>
        <dbReference type="ChEBI" id="CHEBI:29105"/>
    </ligand>
</feature>
<evidence type="ECO:0000256" key="5">
    <source>
        <dbReference type="PIRSR" id="PIRSR604254-1"/>
    </source>
</evidence>
<evidence type="ECO:0000256" key="4">
    <source>
        <dbReference type="ARBA" id="ARBA00023136"/>
    </source>
</evidence>
<feature type="transmembrane region" description="Helical" evidence="6">
    <location>
        <begin position="109"/>
        <end position="128"/>
    </location>
</feature>
<evidence type="ECO:0000256" key="2">
    <source>
        <dbReference type="ARBA" id="ARBA00022692"/>
    </source>
</evidence>
<dbReference type="InterPro" id="IPR004254">
    <property type="entry name" value="AdipoR/HlyIII-related"/>
</dbReference>
<keyword evidence="5" id="KW-0479">Metal-binding</keyword>
<name>A0A1X7R8C6_9SACH</name>
<reference evidence="7 8" key="1">
    <citation type="submission" date="2017-04" db="EMBL/GenBank/DDBJ databases">
        <authorList>
            <person name="Afonso C.L."/>
            <person name="Miller P.J."/>
            <person name="Scott M.A."/>
            <person name="Spackman E."/>
            <person name="Goraichik I."/>
            <person name="Dimitrov K.M."/>
            <person name="Suarez D.L."/>
            <person name="Swayne D.E."/>
        </authorList>
    </citation>
    <scope>NUCLEOTIDE SEQUENCE [LARGE SCALE GENOMIC DNA]</scope>
</reference>
<evidence type="ECO:0000313" key="7">
    <source>
        <dbReference type="EMBL" id="SMN21885.1"/>
    </source>
</evidence>
<feature type="transmembrane region" description="Helical" evidence="6">
    <location>
        <begin position="134"/>
        <end position="155"/>
    </location>
</feature>
<feature type="transmembrane region" description="Helical" evidence="6">
    <location>
        <begin position="167"/>
        <end position="187"/>
    </location>
</feature>
<evidence type="ECO:0000256" key="6">
    <source>
        <dbReference type="SAM" id="Phobius"/>
    </source>
</evidence>